<name>A0A7U3WAM0_9EURY</name>
<gene>
    <name evidence="1" type="ORF">I7X12_08685</name>
</gene>
<dbReference type="EMBL" id="CP065856">
    <property type="protein sequence ID" value="QPV64665.1"/>
    <property type="molecule type" value="Genomic_DNA"/>
</dbReference>
<dbReference type="AlphaFoldDB" id="A0A7U3WAM0"/>
<evidence type="ECO:0000313" key="1">
    <source>
        <dbReference type="EMBL" id="QPV64665.1"/>
    </source>
</evidence>
<protein>
    <submittedName>
        <fullName evidence="1">PhnD/SsuA/transferrin family substrate-binding protein</fullName>
    </submittedName>
</protein>
<keyword evidence="2" id="KW-1185">Reference proteome</keyword>
<sequence length="344" mass="35457">MFDRRTFLASASALVGASAVGGCLDAGSTTGTPGRDVATTRAGTGTTDADALAFGGDREVDLWLSPSVPQRNFYVQYGPVRDYLGTNLEAEYPVPEGTSVDMNIGSDYGAVIEALGDGTADIAETGAFAAALGVAAGDAEVLLQRRGYGSWTYESIVAVPTDSDVERLSELAGKTVAFSNRLSTSGCLYPLAAMATTGGLDVGDLPAGDGSTAAFDTRFAGGHVQSYALLEAREVDAAAMGGFVRDTGTGPTPTAFEATARTLHEDTGIPHAPLVVAAGLSDGAKDALRRSFLNAPDRIYYGADGRDGTDDDLWFDAVREAGVDAYQPVVDVVDQLDVGPAIFG</sequence>
<dbReference type="PROSITE" id="PS51257">
    <property type="entry name" value="PROKAR_LIPOPROTEIN"/>
    <property type="match status" value="1"/>
</dbReference>
<accession>A0A7U3WAM0</accession>
<evidence type="ECO:0000313" key="2">
    <source>
        <dbReference type="Proteomes" id="UP000595001"/>
    </source>
</evidence>
<dbReference type="InterPro" id="IPR006311">
    <property type="entry name" value="TAT_signal"/>
</dbReference>
<dbReference type="Proteomes" id="UP000595001">
    <property type="component" value="Chromosome"/>
</dbReference>
<dbReference type="KEGG" id="hlt:I7X12_08685"/>
<dbReference type="OrthoDB" id="146127at2157"/>
<dbReference type="GeneID" id="60588564"/>
<dbReference type="Gene3D" id="3.40.190.10">
    <property type="entry name" value="Periplasmic binding protein-like II"/>
    <property type="match status" value="2"/>
</dbReference>
<organism evidence="1 2">
    <name type="scientific">Halosimplex litoreum</name>
    <dbReference type="NCBI Taxonomy" id="1198301"/>
    <lineage>
        <taxon>Archaea</taxon>
        <taxon>Methanobacteriati</taxon>
        <taxon>Methanobacteriota</taxon>
        <taxon>Stenosarchaea group</taxon>
        <taxon>Halobacteria</taxon>
        <taxon>Halobacteriales</taxon>
        <taxon>Haloarculaceae</taxon>
        <taxon>Halosimplex</taxon>
    </lineage>
</organism>
<proteinExistence type="predicted"/>
<dbReference type="Pfam" id="PF12974">
    <property type="entry name" value="Phosphonate-bd"/>
    <property type="match status" value="1"/>
</dbReference>
<dbReference type="SUPFAM" id="SSF53850">
    <property type="entry name" value="Periplasmic binding protein-like II"/>
    <property type="match status" value="1"/>
</dbReference>
<dbReference type="PROSITE" id="PS51318">
    <property type="entry name" value="TAT"/>
    <property type="match status" value="1"/>
</dbReference>
<dbReference type="RefSeq" id="WP_198063429.1">
    <property type="nucleotide sequence ID" value="NZ_CP065856.1"/>
</dbReference>
<dbReference type="PANTHER" id="PTHR35841:SF1">
    <property type="entry name" value="PHOSPHONATES-BINDING PERIPLASMIC PROTEIN"/>
    <property type="match status" value="1"/>
</dbReference>
<reference evidence="1 2" key="1">
    <citation type="submission" date="2020-12" db="EMBL/GenBank/DDBJ databases">
        <title>Halosimplex halophilum sp. nov. and Halosimplex salinum sp. nov., two new members of the genus Halosimplex.</title>
        <authorList>
            <person name="Cui H.L."/>
        </authorList>
    </citation>
    <scope>NUCLEOTIDE SEQUENCE [LARGE SCALE GENOMIC DNA]</scope>
    <source>
        <strain evidence="1 2">YGH94</strain>
    </source>
</reference>
<dbReference type="PANTHER" id="PTHR35841">
    <property type="entry name" value="PHOSPHONATES-BINDING PERIPLASMIC PROTEIN"/>
    <property type="match status" value="1"/>
</dbReference>